<dbReference type="Pfam" id="PF00730">
    <property type="entry name" value="HhH-GPD"/>
    <property type="match status" value="1"/>
</dbReference>
<evidence type="ECO:0000256" key="4">
    <source>
        <dbReference type="ARBA" id="ARBA00012045"/>
    </source>
</evidence>
<dbReference type="InterPro" id="IPR023170">
    <property type="entry name" value="HhH_base_excis_C"/>
</dbReference>
<evidence type="ECO:0000256" key="6">
    <source>
        <dbReference type="ARBA" id="ARBA00022485"/>
    </source>
</evidence>
<dbReference type="SUPFAM" id="SSF48150">
    <property type="entry name" value="DNA-glycosylase"/>
    <property type="match status" value="1"/>
</dbReference>
<feature type="domain" description="HhH-GPD" evidence="15">
    <location>
        <begin position="38"/>
        <end position="188"/>
    </location>
</feature>
<protein>
    <recommendedName>
        <fullName evidence="5 14">Adenine DNA glycosylase</fullName>
        <ecNumber evidence="4 14">3.2.2.31</ecNumber>
    </recommendedName>
</protein>
<gene>
    <name evidence="16" type="ORF">HNQ45_001347</name>
</gene>
<dbReference type="EMBL" id="JACHHF010000008">
    <property type="protein sequence ID" value="MBB5176459.1"/>
    <property type="molecule type" value="Genomic_DNA"/>
</dbReference>
<dbReference type="EC" id="3.2.2.31" evidence="4 14"/>
<dbReference type="Gene3D" id="1.10.340.30">
    <property type="entry name" value="Hypothetical protein, domain 2"/>
    <property type="match status" value="1"/>
</dbReference>
<comment type="similarity">
    <text evidence="3 14">Belongs to the Nth/MutY family.</text>
</comment>
<dbReference type="Gene3D" id="1.10.1670.10">
    <property type="entry name" value="Helix-hairpin-Helix base-excision DNA repair enzymes (C-terminal)"/>
    <property type="match status" value="1"/>
</dbReference>
<evidence type="ECO:0000256" key="7">
    <source>
        <dbReference type="ARBA" id="ARBA00022723"/>
    </source>
</evidence>
<keyword evidence="7" id="KW-0479">Metal-binding</keyword>
<dbReference type="PANTHER" id="PTHR42944">
    <property type="entry name" value="ADENINE DNA GLYCOSYLASE"/>
    <property type="match status" value="1"/>
</dbReference>
<evidence type="ECO:0000256" key="10">
    <source>
        <dbReference type="ARBA" id="ARBA00023004"/>
    </source>
</evidence>
<dbReference type="InterPro" id="IPR044298">
    <property type="entry name" value="MIG/MutY"/>
</dbReference>
<reference evidence="16 17" key="1">
    <citation type="submission" date="2020-08" db="EMBL/GenBank/DDBJ databases">
        <title>Genomic Encyclopedia of Type Strains, Phase IV (KMG-IV): sequencing the most valuable type-strain genomes for metagenomic binning, comparative biology and taxonomic classification.</title>
        <authorList>
            <person name="Goeker M."/>
        </authorList>
    </citation>
    <scope>NUCLEOTIDE SEQUENCE [LARGE SCALE GENOMIC DNA]</scope>
    <source>
        <strain evidence="16 17">DSM 19163</strain>
    </source>
</reference>
<keyword evidence="17" id="KW-1185">Reference proteome</keyword>
<dbReference type="GO" id="GO:0046872">
    <property type="term" value="F:metal ion binding"/>
    <property type="evidence" value="ECO:0007669"/>
    <property type="project" value="UniProtKB-UniRule"/>
</dbReference>
<dbReference type="InterPro" id="IPR015797">
    <property type="entry name" value="NUDIX_hydrolase-like_dom_sf"/>
</dbReference>
<evidence type="ECO:0000313" key="17">
    <source>
        <dbReference type="Proteomes" id="UP000579136"/>
    </source>
</evidence>
<organism evidence="16 17">
    <name type="scientific">Nosocomiicoccus ampullae</name>
    <dbReference type="NCBI Taxonomy" id="489910"/>
    <lineage>
        <taxon>Bacteria</taxon>
        <taxon>Bacillati</taxon>
        <taxon>Bacillota</taxon>
        <taxon>Bacilli</taxon>
        <taxon>Bacillales</taxon>
        <taxon>Staphylococcaceae</taxon>
        <taxon>Nosocomiicoccus</taxon>
    </lineage>
</organism>
<evidence type="ECO:0000313" key="16">
    <source>
        <dbReference type="EMBL" id="MBB5176459.1"/>
    </source>
</evidence>
<evidence type="ECO:0000256" key="14">
    <source>
        <dbReference type="RuleBase" id="RU365096"/>
    </source>
</evidence>
<keyword evidence="13 14" id="KW-0326">Glycosidase</keyword>
<evidence type="ECO:0000259" key="15">
    <source>
        <dbReference type="SMART" id="SM00478"/>
    </source>
</evidence>
<dbReference type="InterPro" id="IPR029119">
    <property type="entry name" value="MutY_C"/>
</dbReference>
<dbReference type="GO" id="GO:0006298">
    <property type="term" value="P:mismatch repair"/>
    <property type="evidence" value="ECO:0007669"/>
    <property type="project" value="TreeGrafter"/>
</dbReference>
<keyword evidence="11" id="KW-0411">Iron-sulfur</keyword>
<dbReference type="GO" id="GO:0035485">
    <property type="term" value="F:adenine/guanine mispair binding"/>
    <property type="evidence" value="ECO:0007669"/>
    <property type="project" value="TreeGrafter"/>
</dbReference>
<comment type="function">
    <text evidence="2">Adenine glycosylase active on G-A mispairs. MutY also corrects error-prone DNA synthesis past GO lesions which are due to the oxidatively damaged form of guanine: 7,8-dihydro-8-oxoguanine (8-oxo-dGTP).</text>
</comment>
<dbReference type="GO" id="GO:0034039">
    <property type="term" value="F:8-oxo-7,8-dihydroguanine DNA N-glycosylase activity"/>
    <property type="evidence" value="ECO:0007669"/>
    <property type="project" value="TreeGrafter"/>
</dbReference>
<evidence type="ECO:0000256" key="2">
    <source>
        <dbReference type="ARBA" id="ARBA00002933"/>
    </source>
</evidence>
<dbReference type="GO" id="GO:0032357">
    <property type="term" value="F:oxidized purine DNA binding"/>
    <property type="evidence" value="ECO:0007669"/>
    <property type="project" value="TreeGrafter"/>
</dbReference>
<comment type="catalytic activity">
    <reaction evidence="1 14">
        <text>Hydrolyzes free adenine bases from 7,8-dihydro-8-oxoguanine:adenine mismatched double-stranded DNA, leaving an apurinic site.</text>
        <dbReference type="EC" id="3.2.2.31"/>
    </reaction>
</comment>
<dbReference type="Gene3D" id="3.90.79.10">
    <property type="entry name" value="Nucleoside Triphosphate Pyrophosphohydrolase"/>
    <property type="match status" value="1"/>
</dbReference>
<name>A0A9Q2D109_9STAP</name>
<evidence type="ECO:0000256" key="12">
    <source>
        <dbReference type="ARBA" id="ARBA00023204"/>
    </source>
</evidence>
<dbReference type="InterPro" id="IPR003651">
    <property type="entry name" value="Endonuclease3_FeS-loop_motif"/>
</dbReference>
<evidence type="ECO:0000256" key="13">
    <source>
        <dbReference type="ARBA" id="ARBA00023295"/>
    </source>
</evidence>
<evidence type="ECO:0000256" key="11">
    <source>
        <dbReference type="ARBA" id="ARBA00023014"/>
    </source>
</evidence>
<sequence>MNYKSFNESLLSWYYEVRRDLPWRQTNDPYKIWLSEVMLQQTQVKTVIPYYNRFIDKYPTLDSIADESSENLLKEWEGLGYYNRIRNFHEAVKEVKSSYHSKVPDNLNEFLKLKGVGPYIGGAVQSIAFNHRVAAVDGNVLRVMTRLTEDDRDISKQKTITSIKEHIETFMPIFAGDFNQAMMELGATVCTPRIPKCVTCPVQSYCESFKNNTVNQYPFKKKSKAKKEYYYNIYLILNDNNEVYLYKETDDLLQGMYKFPKYDIDTSIENIEDKLNLTLSSLTEPIGEEKHVFTHKVWYMNIYVVYTKDKNDHFVPLSNVRDLPMSVAMQKVYKYIDETI</sequence>
<dbReference type="SMART" id="SM00525">
    <property type="entry name" value="FES"/>
    <property type="match status" value="1"/>
</dbReference>
<dbReference type="AlphaFoldDB" id="A0A9Q2D109"/>
<dbReference type="NCBIfam" id="TIGR01084">
    <property type="entry name" value="mutY"/>
    <property type="match status" value="1"/>
</dbReference>
<dbReference type="CDD" id="cd03431">
    <property type="entry name" value="NUDIX_DNA_Glycosylase_C-MutY"/>
    <property type="match status" value="1"/>
</dbReference>
<dbReference type="Pfam" id="PF14815">
    <property type="entry name" value="NUDIX_4"/>
    <property type="match status" value="1"/>
</dbReference>
<keyword evidence="8 14" id="KW-0227">DNA damage</keyword>
<accession>A0A9Q2D109</accession>
<comment type="caution">
    <text evidence="16">The sequence shown here is derived from an EMBL/GenBank/DDBJ whole genome shotgun (WGS) entry which is preliminary data.</text>
</comment>
<dbReference type="InterPro" id="IPR005760">
    <property type="entry name" value="A/G_AdeGlyc_MutY"/>
</dbReference>
<dbReference type="SMART" id="SM00478">
    <property type="entry name" value="ENDO3c"/>
    <property type="match status" value="1"/>
</dbReference>
<evidence type="ECO:0000256" key="5">
    <source>
        <dbReference type="ARBA" id="ARBA00022023"/>
    </source>
</evidence>
<dbReference type="GO" id="GO:0051539">
    <property type="term" value="F:4 iron, 4 sulfur cluster binding"/>
    <property type="evidence" value="ECO:0007669"/>
    <property type="project" value="UniProtKB-UniRule"/>
</dbReference>
<dbReference type="GO" id="GO:0000701">
    <property type="term" value="F:purine-specific mismatch base pair DNA N-glycosylase activity"/>
    <property type="evidence" value="ECO:0007669"/>
    <property type="project" value="UniProtKB-EC"/>
</dbReference>
<keyword evidence="9 16" id="KW-0378">Hydrolase</keyword>
<dbReference type="Proteomes" id="UP000579136">
    <property type="component" value="Unassembled WGS sequence"/>
</dbReference>
<keyword evidence="12" id="KW-0234">DNA repair</keyword>
<evidence type="ECO:0000256" key="3">
    <source>
        <dbReference type="ARBA" id="ARBA00008343"/>
    </source>
</evidence>
<dbReference type="PANTHER" id="PTHR42944:SF1">
    <property type="entry name" value="ADENINE DNA GLYCOSYLASE"/>
    <property type="match status" value="1"/>
</dbReference>
<evidence type="ECO:0000256" key="9">
    <source>
        <dbReference type="ARBA" id="ARBA00022801"/>
    </source>
</evidence>
<dbReference type="InterPro" id="IPR003265">
    <property type="entry name" value="HhH-GPD_domain"/>
</dbReference>
<dbReference type="SUPFAM" id="SSF55811">
    <property type="entry name" value="Nudix"/>
    <property type="match status" value="1"/>
</dbReference>
<dbReference type="FunFam" id="1.10.340.30:FF:000002">
    <property type="entry name" value="Adenine DNA glycosylase"/>
    <property type="match status" value="1"/>
</dbReference>
<dbReference type="CDD" id="cd00056">
    <property type="entry name" value="ENDO3c"/>
    <property type="match status" value="1"/>
</dbReference>
<keyword evidence="6" id="KW-0004">4Fe-4S</keyword>
<keyword evidence="10 14" id="KW-0408">Iron</keyword>
<dbReference type="GO" id="GO:0006284">
    <property type="term" value="P:base-excision repair"/>
    <property type="evidence" value="ECO:0007669"/>
    <property type="project" value="UniProtKB-UniRule"/>
</dbReference>
<comment type="cofactor">
    <cofactor evidence="14">
        <name>[4Fe-4S] cluster</name>
        <dbReference type="ChEBI" id="CHEBI:49883"/>
    </cofactor>
    <text evidence="14">Binds 1 [4Fe-4S] cluster.</text>
</comment>
<proteinExistence type="inferred from homology"/>
<evidence type="ECO:0000256" key="1">
    <source>
        <dbReference type="ARBA" id="ARBA00000843"/>
    </source>
</evidence>
<evidence type="ECO:0000256" key="8">
    <source>
        <dbReference type="ARBA" id="ARBA00022763"/>
    </source>
</evidence>
<dbReference type="InterPro" id="IPR011257">
    <property type="entry name" value="DNA_glycosylase"/>
</dbReference>